<dbReference type="Gene3D" id="2.60.120.1130">
    <property type="match status" value="1"/>
</dbReference>
<keyword evidence="4" id="KW-1185">Reference proteome</keyword>
<dbReference type="Proteomes" id="UP000184121">
    <property type="component" value="Unassembled WGS sequence"/>
</dbReference>
<reference evidence="4" key="1">
    <citation type="submission" date="2016-11" db="EMBL/GenBank/DDBJ databases">
        <authorList>
            <person name="Varghese N."/>
            <person name="Submissions S."/>
        </authorList>
    </citation>
    <scope>NUCLEOTIDE SEQUENCE [LARGE SCALE GENOMIC DNA]</scope>
    <source>
        <strain evidence="4">DSM 1811</strain>
    </source>
</reference>
<dbReference type="InterPro" id="IPR024618">
    <property type="entry name" value="DUF3857"/>
</dbReference>
<evidence type="ECO:0000259" key="2">
    <source>
        <dbReference type="Pfam" id="PF12969"/>
    </source>
</evidence>
<name>A0A1M6YXW1_9FLAO</name>
<dbReference type="OrthoDB" id="98874at2"/>
<feature type="signal peptide" evidence="1">
    <location>
        <begin position="1"/>
        <end position="21"/>
    </location>
</feature>
<proteinExistence type="predicted"/>
<evidence type="ECO:0000313" key="3">
    <source>
        <dbReference type="EMBL" id="SHL22960.1"/>
    </source>
</evidence>
<evidence type="ECO:0000256" key="1">
    <source>
        <dbReference type="SAM" id="SignalP"/>
    </source>
</evidence>
<feature type="domain" description="DUF3857" evidence="2">
    <location>
        <begin position="72"/>
        <end position="191"/>
    </location>
</feature>
<feature type="chain" id="PRO_5012341904" description="DUF3857 domain-containing protein" evidence="1">
    <location>
        <begin position="22"/>
        <end position="656"/>
    </location>
</feature>
<dbReference type="Gene3D" id="3.10.620.30">
    <property type="match status" value="1"/>
</dbReference>
<sequence length="656" mass="75153">MGLRLIIVSALLILGTSKVNAQNYELGKVTIAELQEKSNAKDTAAPAAILFKKGRTFFTYTEGKGLVANNVYEFRIKIYKKEGLKWANQEVSYYVGYENLNDDTVKFSNAATYNLENGEIVKTKLNSEGSFKNKINKYWNQATITLPNVKVGSIIEFKYVLKSENLVRLPDFDFQYNIPVNYFEYKTEIPEFFIYKTLLVGNLKIETNAEVVLSSQVFASGYKQINSFYTSKDIPALNEERFVDNINNYRGSIQNELEKERYPDKPAINYTKTWEGVATSIYKSKDFGGELKQKDYFSADLKEILQKTDSKKEQLNLIFQFVQNRMNCTGKRGYFVDKGVVKAYEEKSGNVAEINFILISMLKTAGIDVGPVLVSTVENGIPVFPNRTVFNYVIGVAEIDGQKILLDASNKFTTPNILPLSLLNWKGRLIKEDGTSQEIDLIPKITSKENYTITASINPALGEIEGRLRIKKTDYDAFRFREINSNDNEDSYLEKLENDLGKIEIEDYKIENKTGDLSKPVQEEFNFKARNSFDLIGGKIFLRPILFFTDGTNPFKQEKRQMPVYFGYPGQETYNVFLDIPDGFVVESLPKPMRIVTENRDASYTMNMISEESKIHIQVTKEINKYIFATDDYDMLKEFFQNIIASQNEKIVLKRI</sequence>
<protein>
    <recommendedName>
        <fullName evidence="2">DUF3857 domain-containing protein</fullName>
    </recommendedName>
</protein>
<keyword evidence="1" id="KW-0732">Signal</keyword>
<evidence type="ECO:0000313" key="4">
    <source>
        <dbReference type="Proteomes" id="UP000184121"/>
    </source>
</evidence>
<dbReference type="RefSeq" id="WP_072969669.1">
    <property type="nucleotide sequence ID" value="NZ_FRBY01000001.1"/>
</dbReference>
<accession>A0A1M6YXW1</accession>
<dbReference type="EMBL" id="FRBY01000001">
    <property type="protein sequence ID" value="SHL22960.1"/>
    <property type="molecule type" value="Genomic_DNA"/>
</dbReference>
<dbReference type="AlphaFoldDB" id="A0A1M6YXW1"/>
<dbReference type="STRING" id="29534.SAMN05444366_0034"/>
<dbReference type="Gene3D" id="2.60.40.3140">
    <property type="match status" value="1"/>
</dbReference>
<dbReference type="Pfam" id="PF12969">
    <property type="entry name" value="DUF3857"/>
    <property type="match status" value="1"/>
</dbReference>
<gene>
    <name evidence="3" type="ORF">SAMN05444366_0034</name>
</gene>
<organism evidence="3 4">
    <name type="scientific">Flavobacterium saccharophilum</name>
    <dbReference type="NCBI Taxonomy" id="29534"/>
    <lineage>
        <taxon>Bacteria</taxon>
        <taxon>Pseudomonadati</taxon>
        <taxon>Bacteroidota</taxon>
        <taxon>Flavobacteriia</taxon>
        <taxon>Flavobacteriales</taxon>
        <taxon>Flavobacteriaceae</taxon>
        <taxon>Flavobacterium</taxon>
    </lineage>
</organism>